<proteinExistence type="inferred from homology"/>
<comment type="function">
    <text evidence="1">Plays a role in synthesis, processing and/or stability of 23S rRNA.</text>
</comment>
<dbReference type="Proteomes" id="UP000242432">
    <property type="component" value="Unassembled WGS sequence"/>
</dbReference>
<evidence type="ECO:0000256" key="5">
    <source>
        <dbReference type="ARBA" id="ARBA00031841"/>
    </source>
</evidence>
<name>A0A1T4VGK1_9GAMM</name>
<evidence type="ECO:0000313" key="7">
    <source>
        <dbReference type="Proteomes" id="UP000242432"/>
    </source>
</evidence>
<dbReference type="PANTHER" id="PTHR38099">
    <property type="entry name" value="LARGE RIBOSOMAL RNA SUBUNIT ACCUMULATION PROTEIN YCED"/>
    <property type="match status" value="1"/>
</dbReference>
<comment type="similarity">
    <text evidence="2">Belongs to the DUF177 domain family.</text>
</comment>
<evidence type="ECO:0000256" key="3">
    <source>
        <dbReference type="ARBA" id="ARBA00015716"/>
    </source>
</evidence>
<dbReference type="GO" id="GO:0005829">
    <property type="term" value="C:cytosol"/>
    <property type="evidence" value="ECO:0007669"/>
    <property type="project" value="TreeGrafter"/>
</dbReference>
<sequence>MAELAFSEVVNFEKLVANNAEYKTKIDPSYLPRLAEACSCILQPVDVEFKFYEDLQGLRTIEGSFNAKLRFVCQRCQKEFDKEITGSFISTCDEEKARSLKLDEKLDIVELNEDGSFNLLSFLEDCILLEIPYITSHDEDDPECVSADDSWSFGELHEDASKNPFSALADLKDKLKK</sequence>
<dbReference type="InterPro" id="IPR039255">
    <property type="entry name" value="YceD_bac"/>
</dbReference>
<dbReference type="EMBL" id="FUXX01000024">
    <property type="protein sequence ID" value="SKA64100.1"/>
    <property type="molecule type" value="Genomic_DNA"/>
</dbReference>
<keyword evidence="7" id="KW-1185">Reference proteome</keyword>
<evidence type="ECO:0000256" key="2">
    <source>
        <dbReference type="ARBA" id="ARBA00010740"/>
    </source>
</evidence>
<dbReference type="RefSeq" id="WP_078928925.1">
    <property type="nucleotide sequence ID" value="NZ_FUXX01000024.1"/>
</dbReference>
<organism evidence="6 7">
    <name type="scientific">Succinivibrio dextrinosolvens DSM 3072</name>
    <dbReference type="NCBI Taxonomy" id="1123324"/>
    <lineage>
        <taxon>Bacteria</taxon>
        <taxon>Pseudomonadati</taxon>
        <taxon>Pseudomonadota</taxon>
        <taxon>Gammaproteobacteria</taxon>
        <taxon>Aeromonadales</taxon>
        <taxon>Succinivibrionaceae</taxon>
        <taxon>Succinivibrio</taxon>
    </lineage>
</organism>
<accession>A0A1T4VGK1</accession>
<dbReference type="AlphaFoldDB" id="A0A1T4VGK1"/>
<dbReference type="PANTHER" id="PTHR38099:SF1">
    <property type="entry name" value="LARGE RIBOSOMAL RNA SUBUNIT ACCUMULATION PROTEIN YCED"/>
    <property type="match status" value="1"/>
</dbReference>
<evidence type="ECO:0000313" key="6">
    <source>
        <dbReference type="EMBL" id="SKA64100.1"/>
    </source>
</evidence>
<dbReference type="InterPro" id="IPR003772">
    <property type="entry name" value="YceD"/>
</dbReference>
<reference evidence="7" key="1">
    <citation type="submission" date="2017-02" db="EMBL/GenBank/DDBJ databases">
        <authorList>
            <person name="Varghese N."/>
            <person name="Submissions S."/>
        </authorList>
    </citation>
    <scope>NUCLEOTIDE SEQUENCE [LARGE SCALE GENOMIC DNA]</scope>
    <source>
        <strain evidence="7">DSM 3072</strain>
    </source>
</reference>
<evidence type="ECO:0000256" key="1">
    <source>
        <dbReference type="ARBA" id="ARBA00002868"/>
    </source>
</evidence>
<protein>
    <recommendedName>
        <fullName evidence="3">Large ribosomal RNA subunit accumulation protein YceD</fullName>
    </recommendedName>
    <alternativeName>
        <fullName evidence="5">23S rRNA accumulation protein YceD</fullName>
    </alternativeName>
</protein>
<gene>
    <name evidence="6" type="ORF">SAMN02745213_01490</name>
</gene>
<dbReference type="Pfam" id="PF02620">
    <property type="entry name" value="YceD"/>
    <property type="match status" value="1"/>
</dbReference>
<evidence type="ECO:0000256" key="4">
    <source>
        <dbReference type="ARBA" id="ARBA00022517"/>
    </source>
</evidence>
<dbReference type="STRING" id="83771.SAMN02910357_01183"/>
<dbReference type="GO" id="GO:0042254">
    <property type="term" value="P:ribosome biogenesis"/>
    <property type="evidence" value="ECO:0007669"/>
    <property type="project" value="UniProtKB-KW"/>
</dbReference>
<keyword evidence="4" id="KW-0690">Ribosome biogenesis</keyword>